<evidence type="ECO:0000313" key="1">
    <source>
        <dbReference type="EMBL" id="CAK7351029.1"/>
    </source>
</evidence>
<sequence>MEELVVGVEKVRAGKDDEGLNVDEDPTMSEFLENEKGSVRIERAECGDRPKGEINIPSDLPSMITVRKKKEKAFKLVKETLKSTISIRKPTRKNSISRL</sequence>
<proteinExistence type="predicted"/>
<organism evidence="1 2">
    <name type="scientific">Dovyalis caffra</name>
    <dbReference type="NCBI Taxonomy" id="77055"/>
    <lineage>
        <taxon>Eukaryota</taxon>
        <taxon>Viridiplantae</taxon>
        <taxon>Streptophyta</taxon>
        <taxon>Embryophyta</taxon>
        <taxon>Tracheophyta</taxon>
        <taxon>Spermatophyta</taxon>
        <taxon>Magnoliopsida</taxon>
        <taxon>eudicotyledons</taxon>
        <taxon>Gunneridae</taxon>
        <taxon>Pentapetalae</taxon>
        <taxon>rosids</taxon>
        <taxon>fabids</taxon>
        <taxon>Malpighiales</taxon>
        <taxon>Salicaceae</taxon>
        <taxon>Flacourtieae</taxon>
        <taxon>Dovyalis</taxon>
    </lineage>
</organism>
<dbReference type="Proteomes" id="UP001314170">
    <property type="component" value="Unassembled WGS sequence"/>
</dbReference>
<evidence type="ECO:0000313" key="2">
    <source>
        <dbReference type="Proteomes" id="UP001314170"/>
    </source>
</evidence>
<dbReference type="AlphaFoldDB" id="A0AAV1SHF5"/>
<reference evidence="1 2" key="1">
    <citation type="submission" date="2024-01" db="EMBL/GenBank/DDBJ databases">
        <authorList>
            <person name="Waweru B."/>
        </authorList>
    </citation>
    <scope>NUCLEOTIDE SEQUENCE [LARGE SCALE GENOMIC DNA]</scope>
</reference>
<keyword evidence="2" id="KW-1185">Reference proteome</keyword>
<dbReference type="EMBL" id="CAWUPB010001184">
    <property type="protein sequence ID" value="CAK7351029.1"/>
    <property type="molecule type" value="Genomic_DNA"/>
</dbReference>
<gene>
    <name evidence="1" type="ORF">DCAF_LOCUS23649</name>
</gene>
<comment type="caution">
    <text evidence="1">The sequence shown here is derived from an EMBL/GenBank/DDBJ whole genome shotgun (WGS) entry which is preliminary data.</text>
</comment>
<protein>
    <submittedName>
        <fullName evidence="1">Uncharacterized protein</fullName>
    </submittedName>
</protein>
<accession>A0AAV1SHF5</accession>
<name>A0AAV1SHF5_9ROSI</name>